<dbReference type="Proteomes" id="UP001189429">
    <property type="component" value="Unassembled WGS sequence"/>
</dbReference>
<evidence type="ECO:0000313" key="2">
    <source>
        <dbReference type="Proteomes" id="UP001189429"/>
    </source>
</evidence>
<proteinExistence type="predicted"/>
<feature type="non-terminal residue" evidence="1">
    <location>
        <position position="125"/>
    </location>
</feature>
<gene>
    <name evidence="1" type="ORF">PCOR1329_LOCUS10789</name>
</gene>
<evidence type="ECO:0000313" key="1">
    <source>
        <dbReference type="EMBL" id="CAK0803727.1"/>
    </source>
</evidence>
<accession>A0ABN9QCS1</accession>
<sequence>MAAAKRARTQPLAEDLQKGVKVLFHGDRRGIVRDAFAPLDQFWIEDAVTGELVRDVDGNIVQFRASELALEPEPVKVAKKEVTASCARVLLVGTEPQMLQIMHQFPTPRRRHDPQQLLAFPCSAC</sequence>
<reference evidence="1" key="1">
    <citation type="submission" date="2023-10" db="EMBL/GenBank/DDBJ databases">
        <authorList>
            <person name="Chen Y."/>
            <person name="Shah S."/>
            <person name="Dougan E. K."/>
            <person name="Thang M."/>
            <person name="Chan C."/>
        </authorList>
    </citation>
    <scope>NUCLEOTIDE SEQUENCE [LARGE SCALE GENOMIC DNA]</scope>
</reference>
<comment type="caution">
    <text evidence="1">The sequence shown here is derived from an EMBL/GenBank/DDBJ whole genome shotgun (WGS) entry which is preliminary data.</text>
</comment>
<name>A0ABN9QCS1_9DINO</name>
<organism evidence="1 2">
    <name type="scientific">Prorocentrum cordatum</name>
    <dbReference type="NCBI Taxonomy" id="2364126"/>
    <lineage>
        <taxon>Eukaryota</taxon>
        <taxon>Sar</taxon>
        <taxon>Alveolata</taxon>
        <taxon>Dinophyceae</taxon>
        <taxon>Prorocentrales</taxon>
        <taxon>Prorocentraceae</taxon>
        <taxon>Prorocentrum</taxon>
    </lineage>
</organism>
<keyword evidence="2" id="KW-1185">Reference proteome</keyword>
<protein>
    <submittedName>
        <fullName evidence="1">Uncharacterized protein</fullName>
    </submittedName>
</protein>
<dbReference type="EMBL" id="CAUYUJ010003073">
    <property type="protein sequence ID" value="CAK0803727.1"/>
    <property type="molecule type" value="Genomic_DNA"/>
</dbReference>